<organism evidence="1 2">
    <name type="scientific">Phytohabitans rumicis</name>
    <dbReference type="NCBI Taxonomy" id="1076125"/>
    <lineage>
        <taxon>Bacteria</taxon>
        <taxon>Bacillati</taxon>
        <taxon>Actinomycetota</taxon>
        <taxon>Actinomycetes</taxon>
        <taxon>Micromonosporales</taxon>
        <taxon>Micromonosporaceae</taxon>
    </lineage>
</organism>
<name>A0A6V8LQB9_9ACTN</name>
<dbReference type="AlphaFoldDB" id="A0A6V8LQB9"/>
<reference evidence="1 2" key="1">
    <citation type="submission" date="2020-03" db="EMBL/GenBank/DDBJ databases">
        <title>Whole genome shotgun sequence of Phytohabitans rumicis NBRC 108638.</title>
        <authorList>
            <person name="Komaki H."/>
            <person name="Tamura T."/>
        </authorList>
    </citation>
    <scope>NUCLEOTIDE SEQUENCE [LARGE SCALE GENOMIC DNA]</scope>
    <source>
        <strain evidence="1 2">NBRC 108638</strain>
    </source>
</reference>
<evidence type="ECO:0000313" key="1">
    <source>
        <dbReference type="EMBL" id="GFJ96476.1"/>
    </source>
</evidence>
<dbReference type="EMBL" id="BLPG01000002">
    <property type="protein sequence ID" value="GFJ96476.1"/>
    <property type="molecule type" value="Genomic_DNA"/>
</dbReference>
<accession>A0A6V8LQB9</accession>
<dbReference type="Proteomes" id="UP000482960">
    <property type="component" value="Unassembled WGS sequence"/>
</dbReference>
<proteinExistence type="predicted"/>
<reference evidence="1 2" key="2">
    <citation type="submission" date="2020-03" db="EMBL/GenBank/DDBJ databases">
        <authorList>
            <person name="Ichikawa N."/>
            <person name="Kimura A."/>
            <person name="Kitahashi Y."/>
            <person name="Uohara A."/>
        </authorList>
    </citation>
    <scope>NUCLEOTIDE SEQUENCE [LARGE SCALE GENOMIC DNA]</scope>
    <source>
        <strain evidence="1 2">NBRC 108638</strain>
    </source>
</reference>
<evidence type="ECO:0000313" key="2">
    <source>
        <dbReference type="Proteomes" id="UP000482960"/>
    </source>
</evidence>
<comment type="caution">
    <text evidence="1">The sequence shown here is derived from an EMBL/GenBank/DDBJ whole genome shotgun (WGS) entry which is preliminary data.</text>
</comment>
<protein>
    <submittedName>
        <fullName evidence="1">Uncharacterized protein</fullName>
    </submittedName>
</protein>
<sequence length="81" mass="8891">MAVRAGVGFATSNRESDGIAAGLSVRENLFLNPSVWGRRLLVPGLTRTERAWAARLVREFDVRPPTRNAPSTRCPAATSRR</sequence>
<gene>
    <name evidence="1" type="ORF">Prum_101180</name>
</gene>
<keyword evidence="2" id="KW-1185">Reference proteome</keyword>